<dbReference type="HOGENOM" id="CLU_012348_1_1_0"/>
<comment type="similarity">
    <text evidence="2 15">Belongs to the DNA polymerase type-Y family.</text>
</comment>
<dbReference type="Pfam" id="PF00817">
    <property type="entry name" value="IMS"/>
    <property type="match status" value="1"/>
</dbReference>
<evidence type="ECO:0000256" key="2">
    <source>
        <dbReference type="ARBA" id="ARBA00010945"/>
    </source>
</evidence>
<feature type="binding site" evidence="15">
    <location>
        <position position="104"/>
    </location>
    <ligand>
        <name>Mg(2+)</name>
        <dbReference type="ChEBI" id="CHEBI:18420"/>
    </ligand>
</feature>
<gene>
    <name evidence="15" type="primary">dinB</name>
    <name evidence="17" type="ordered locus">Sterm_2961</name>
</gene>
<dbReference type="eggNOG" id="COG0389">
    <property type="taxonomic scope" value="Bacteria"/>
</dbReference>
<comment type="subcellular location">
    <subcellularLocation>
        <location evidence="1 15">Cytoplasm</location>
    </subcellularLocation>
</comment>
<dbReference type="GO" id="GO:0000287">
    <property type="term" value="F:magnesium ion binding"/>
    <property type="evidence" value="ECO:0007669"/>
    <property type="project" value="UniProtKB-UniRule"/>
</dbReference>
<dbReference type="PROSITE" id="PS50173">
    <property type="entry name" value="UMUC"/>
    <property type="match status" value="1"/>
</dbReference>
<dbReference type="InterPro" id="IPR001126">
    <property type="entry name" value="UmuC"/>
</dbReference>
<evidence type="ECO:0000256" key="5">
    <source>
        <dbReference type="ARBA" id="ARBA00022679"/>
    </source>
</evidence>
<dbReference type="InterPro" id="IPR036775">
    <property type="entry name" value="DNA_pol_Y-fam_lit_finger_sf"/>
</dbReference>
<keyword evidence="4 15" id="KW-0963">Cytoplasm</keyword>
<keyword evidence="12 15" id="KW-0238">DNA-binding</keyword>
<evidence type="ECO:0000313" key="17">
    <source>
        <dbReference type="EMBL" id="ACZ09804.1"/>
    </source>
</evidence>
<keyword evidence="6 15" id="KW-0548">Nucleotidyltransferase</keyword>
<sequence length="356" mass="40820">MNGVIMKRCILHYDMDAFYASIEQRDNPKLKGKAIAVGRGVITTASYEARKYGVRSAMPSVTAKKLCPELILLPVRIDYYKKLGKKIQDLIQSLTYKCEFISSDEGYVDITEYMKKYTPESFIEKFKNSLYKHTRLTCSVGLGYNKLSAKLASDANKPNGYFIISSREEFHNYVKDKSVSIIPGIGRKSLEPLNNMGINTVNDIFNLTKNNLIDMFGTNKGVRIFELVRGIDDSEVDYISERQSYGQEETYSRTVDDIETVHDTLLHQINKLTEKLRLDNIYIKTVTLKARYSDFSTITRSKTLNEYTRNSDIIYTTALTLLSDLAKKDSFRLIGVHLSHIAKRNYVQLSFKDLFK</sequence>
<evidence type="ECO:0000313" key="18">
    <source>
        <dbReference type="Proteomes" id="UP000000845"/>
    </source>
</evidence>
<evidence type="ECO:0000259" key="16">
    <source>
        <dbReference type="PROSITE" id="PS50173"/>
    </source>
</evidence>
<comment type="catalytic activity">
    <reaction evidence="14 15">
        <text>DNA(n) + a 2'-deoxyribonucleoside 5'-triphosphate = DNA(n+1) + diphosphate</text>
        <dbReference type="Rhea" id="RHEA:22508"/>
        <dbReference type="Rhea" id="RHEA-COMP:17339"/>
        <dbReference type="Rhea" id="RHEA-COMP:17340"/>
        <dbReference type="ChEBI" id="CHEBI:33019"/>
        <dbReference type="ChEBI" id="CHEBI:61560"/>
        <dbReference type="ChEBI" id="CHEBI:173112"/>
        <dbReference type="EC" id="2.7.7.7"/>
    </reaction>
</comment>
<comment type="function">
    <text evidence="15">Poorly processive, error-prone DNA polymerase involved in untargeted mutagenesis. Copies undamaged DNA at stalled replication forks, which arise in vivo from mismatched or misaligned primer ends. These misaligned primers can be extended by PolIV. Exhibits no 3'-5' exonuclease (proofreading) activity. May be involved in translesional synthesis, in conjunction with the beta clamp from PolIII.</text>
</comment>
<name>D1ANK0_SEBTE</name>
<evidence type="ECO:0000256" key="14">
    <source>
        <dbReference type="ARBA" id="ARBA00049244"/>
    </source>
</evidence>
<reference evidence="17 18" key="2">
    <citation type="journal article" date="2010" name="Stand. Genomic Sci.">
        <title>Complete genome sequence of Sebaldella termitidis type strain (NCTC 11300).</title>
        <authorList>
            <person name="Harmon-Smith M."/>
            <person name="Celia L."/>
            <person name="Chertkov O."/>
            <person name="Lapidus A."/>
            <person name="Copeland A."/>
            <person name="Glavina Del Rio T."/>
            <person name="Nolan M."/>
            <person name="Lucas S."/>
            <person name="Tice H."/>
            <person name="Cheng J.F."/>
            <person name="Han C."/>
            <person name="Detter J.C."/>
            <person name="Bruce D."/>
            <person name="Goodwin L."/>
            <person name="Pitluck S."/>
            <person name="Pati A."/>
            <person name="Liolios K."/>
            <person name="Ivanova N."/>
            <person name="Mavromatis K."/>
            <person name="Mikhailova N."/>
            <person name="Chen A."/>
            <person name="Palaniappan K."/>
            <person name="Land M."/>
            <person name="Hauser L."/>
            <person name="Chang Y.J."/>
            <person name="Jeffries C.D."/>
            <person name="Brettin T."/>
            <person name="Goker M."/>
            <person name="Beck B."/>
            <person name="Bristow J."/>
            <person name="Eisen J.A."/>
            <person name="Markowitz V."/>
            <person name="Hugenholtz P."/>
            <person name="Kyrpides N.C."/>
            <person name="Klenk H.P."/>
            <person name="Chen F."/>
        </authorList>
    </citation>
    <scope>NUCLEOTIDE SEQUENCE [LARGE SCALE GENOMIC DNA]</scope>
    <source>
        <strain evidence="18">ATCC 33386 / NCTC 11300</strain>
    </source>
</reference>
<dbReference type="Gene3D" id="3.30.70.270">
    <property type="match status" value="1"/>
</dbReference>
<keyword evidence="3 15" id="KW-0515">Mutator protein</keyword>
<feature type="domain" description="UmuC" evidence="16">
    <location>
        <begin position="10"/>
        <end position="186"/>
    </location>
</feature>
<keyword evidence="18" id="KW-1185">Reference proteome</keyword>
<dbReference type="AlphaFoldDB" id="D1ANK0"/>
<dbReference type="PANTHER" id="PTHR11076">
    <property type="entry name" value="DNA REPAIR POLYMERASE UMUC / TRANSFERASE FAMILY MEMBER"/>
    <property type="match status" value="1"/>
</dbReference>
<evidence type="ECO:0000256" key="3">
    <source>
        <dbReference type="ARBA" id="ARBA00022457"/>
    </source>
</evidence>
<protein>
    <recommendedName>
        <fullName evidence="15">DNA polymerase IV</fullName>
        <shortName evidence="15">Pol IV</shortName>
        <ecNumber evidence="15">2.7.7.7</ecNumber>
    </recommendedName>
</protein>
<dbReference type="PANTHER" id="PTHR11076:SF33">
    <property type="entry name" value="DNA POLYMERASE KAPPA"/>
    <property type="match status" value="1"/>
</dbReference>
<dbReference type="InterPro" id="IPR043128">
    <property type="entry name" value="Rev_trsase/Diguanyl_cyclase"/>
</dbReference>
<keyword evidence="13 15" id="KW-0234">DNA repair</keyword>
<dbReference type="GO" id="GO:0006261">
    <property type="term" value="P:DNA-templated DNA replication"/>
    <property type="evidence" value="ECO:0007669"/>
    <property type="project" value="UniProtKB-UniRule"/>
</dbReference>
<dbReference type="Proteomes" id="UP000000845">
    <property type="component" value="Chromosome"/>
</dbReference>
<dbReference type="InterPro" id="IPR022880">
    <property type="entry name" value="DNApol_IV"/>
</dbReference>
<proteinExistence type="inferred from homology"/>
<evidence type="ECO:0000256" key="12">
    <source>
        <dbReference type="ARBA" id="ARBA00023125"/>
    </source>
</evidence>
<keyword evidence="7 15" id="KW-0235">DNA replication</keyword>
<dbReference type="STRING" id="526218.Sterm_2961"/>
<evidence type="ECO:0000256" key="13">
    <source>
        <dbReference type="ARBA" id="ARBA00023204"/>
    </source>
</evidence>
<dbReference type="Gene3D" id="3.30.1490.100">
    <property type="entry name" value="DNA polymerase, Y-family, little finger domain"/>
    <property type="match status" value="1"/>
</dbReference>
<evidence type="ECO:0000256" key="11">
    <source>
        <dbReference type="ARBA" id="ARBA00022932"/>
    </source>
</evidence>
<comment type="subunit">
    <text evidence="15">Monomer.</text>
</comment>
<evidence type="ECO:0000256" key="8">
    <source>
        <dbReference type="ARBA" id="ARBA00022723"/>
    </source>
</evidence>
<keyword evidence="5 15" id="KW-0808">Transferase</keyword>
<keyword evidence="10 15" id="KW-0460">Magnesium</keyword>
<evidence type="ECO:0000256" key="4">
    <source>
        <dbReference type="ARBA" id="ARBA00022490"/>
    </source>
</evidence>
<evidence type="ECO:0000256" key="6">
    <source>
        <dbReference type="ARBA" id="ARBA00022695"/>
    </source>
</evidence>
<dbReference type="CDD" id="cd03586">
    <property type="entry name" value="PolY_Pol_IV_kappa"/>
    <property type="match status" value="1"/>
</dbReference>
<dbReference type="SUPFAM" id="SSF56672">
    <property type="entry name" value="DNA/RNA polymerases"/>
    <property type="match status" value="1"/>
</dbReference>
<dbReference type="FunFam" id="3.40.1170.60:FF:000014">
    <property type="entry name" value="Related to DNA polymerase kappa"/>
    <property type="match status" value="1"/>
</dbReference>
<dbReference type="GO" id="GO:0003887">
    <property type="term" value="F:DNA-directed DNA polymerase activity"/>
    <property type="evidence" value="ECO:0007669"/>
    <property type="project" value="UniProtKB-UniRule"/>
</dbReference>
<dbReference type="HAMAP" id="MF_01113">
    <property type="entry name" value="DNApol_IV"/>
    <property type="match status" value="1"/>
</dbReference>
<dbReference type="GO" id="GO:0009432">
    <property type="term" value="P:SOS response"/>
    <property type="evidence" value="ECO:0007669"/>
    <property type="project" value="TreeGrafter"/>
</dbReference>
<feature type="site" description="Substrate discrimination" evidence="15">
    <location>
        <position position="19"/>
    </location>
</feature>
<dbReference type="Gene3D" id="3.40.1170.60">
    <property type="match status" value="1"/>
</dbReference>
<dbReference type="GO" id="GO:0003684">
    <property type="term" value="F:damaged DNA binding"/>
    <property type="evidence" value="ECO:0007669"/>
    <property type="project" value="InterPro"/>
</dbReference>
<feature type="active site" evidence="15">
    <location>
        <position position="105"/>
    </location>
</feature>
<dbReference type="KEGG" id="str:Sterm_2961"/>
<evidence type="ECO:0000256" key="15">
    <source>
        <dbReference type="HAMAP-Rule" id="MF_01113"/>
    </source>
</evidence>
<dbReference type="EC" id="2.7.7.7" evidence="15"/>
<dbReference type="FunFam" id="3.30.1490.100:FF:000004">
    <property type="entry name" value="DNA polymerase IV"/>
    <property type="match status" value="1"/>
</dbReference>
<dbReference type="Pfam" id="PF11799">
    <property type="entry name" value="IMS_C"/>
    <property type="match status" value="1"/>
</dbReference>
<reference evidence="18" key="1">
    <citation type="submission" date="2009-09" db="EMBL/GenBank/DDBJ databases">
        <title>The complete chromosome of Sebaldella termitidis ATCC 33386.</title>
        <authorList>
            <consortium name="US DOE Joint Genome Institute (JGI-PGF)"/>
            <person name="Lucas S."/>
            <person name="Copeland A."/>
            <person name="Lapidus A."/>
            <person name="Glavina del Rio T."/>
            <person name="Dalin E."/>
            <person name="Tice H."/>
            <person name="Bruce D."/>
            <person name="Goodwin L."/>
            <person name="Pitluck S."/>
            <person name="Kyrpides N."/>
            <person name="Mavromatis K."/>
            <person name="Ivanova N."/>
            <person name="Mikhailova N."/>
            <person name="Sims D."/>
            <person name="Meincke L."/>
            <person name="Brettin T."/>
            <person name="Detter J.C."/>
            <person name="Han C."/>
            <person name="Larimer F."/>
            <person name="Land M."/>
            <person name="Hauser L."/>
            <person name="Markowitz V."/>
            <person name="Cheng J.F."/>
            <person name="Hugenholtz P."/>
            <person name="Woyke T."/>
            <person name="Wu D."/>
            <person name="Eisen J.A."/>
        </authorList>
    </citation>
    <scope>NUCLEOTIDE SEQUENCE [LARGE SCALE GENOMIC DNA]</scope>
    <source>
        <strain evidence="18">ATCC 33386 / NCTC 11300</strain>
    </source>
</reference>
<dbReference type="NCBIfam" id="NF002677">
    <property type="entry name" value="PRK02406.1"/>
    <property type="match status" value="1"/>
</dbReference>
<dbReference type="GO" id="GO:0042276">
    <property type="term" value="P:error-prone translesion synthesis"/>
    <property type="evidence" value="ECO:0007669"/>
    <property type="project" value="TreeGrafter"/>
</dbReference>
<dbReference type="InterPro" id="IPR017961">
    <property type="entry name" value="DNA_pol_Y-fam_little_finger"/>
</dbReference>
<dbReference type="InterPro" id="IPR053848">
    <property type="entry name" value="IMS_HHH_1"/>
</dbReference>
<comment type="cofactor">
    <cofactor evidence="15">
        <name>Mg(2+)</name>
        <dbReference type="ChEBI" id="CHEBI:18420"/>
    </cofactor>
    <text evidence="15">Binds 2 magnesium ions per subunit.</text>
</comment>
<evidence type="ECO:0000256" key="10">
    <source>
        <dbReference type="ARBA" id="ARBA00022842"/>
    </source>
</evidence>
<evidence type="ECO:0000256" key="9">
    <source>
        <dbReference type="ARBA" id="ARBA00022763"/>
    </source>
</evidence>
<dbReference type="Gene3D" id="1.10.150.20">
    <property type="entry name" value="5' to 3' exonuclease, C-terminal subdomain"/>
    <property type="match status" value="1"/>
</dbReference>
<dbReference type="GO" id="GO:0005829">
    <property type="term" value="C:cytosol"/>
    <property type="evidence" value="ECO:0007669"/>
    <property type="project" value="TreeGrafter"/>
</dbReference>
<accession>D1ANK0</accession>
<keyword evidence="8 15" id="KW-0479">Metal-binding</keyword>
<dbReference type="InterPro" id="IPR043502">
    <property type="entry name" value="DNA/RNA_pol_sf"/>
</dbReference>
<evidence type="ECO:0000256" key="1">
    <source>
        <dbReference type="ARBA" id="ARBA00004496"/>
    </source>
</evidence>
<evidence type="ECO:0000256" key="7">
    <source>
        <dbReference type="ARBA" id="ARBA00022705"/>
    </source>
</evidence>
<dbReference type="SUPFAM" id="SSF100879">
    <property type="entry name" value="Lesion bypass DNA polymerase (Y-family), little finger domain"/>
    <property type="match status" value="1"/>
</dbReference>
<dbReference type="Pfam" id="PF21999">
    <property type="entry name" value="IMS_HHH_1"/>
    <property type="match status" value="1"/>
</dbReference>
<dbReference type="InterPro" id="IPR050116">
    <property type="entry name" value="DNA_polymerase-Y"/>
</dbReference>
<feature type="binding site" evidence="15">
    <location>
        <position position="14"/>
    </location>
    <ligand>
        <name>Mg(2+)</name>
        <dbReference type="ChEBI" id="CHEBI:18420"/>
    </ligand>
</feature>
<dbReference type="EMBL" id="CP001739">
    <property type="protein sequence ID" value="ACZ09804.1"/>
    <property type="molecule type" value="Genomic_DNA"/>
</dbReference>
<organism evidence="17 18">
    <name type="scientific">Sebaldella termitidis (strain ATCC 33386 / NCTC 11300)</name>
    <dbReference type="NCBI Taxonomy" id="526218"/>
    <lineage>
        <taxon>Bacteria</taxon>
        <taxon>Fusobacteriati</taxon>
        <taxon>Fusobacteriota</taxon>
        <taxon>Fusobacteriia</taxon>
        <taxon>Fusobacteriales</taxon>
        <taxon>Leptotrichiaceae</taxon>
        <taxon>Sebaldella</taxon>
    </lineage>
</organism>
<dbReference type="GO" id="GO:0006281">
    <property type="term" value="P:DNA repair"/>
    <property type="evidence" value="ECO:0007669"/>
    <property type="project" value="UniProtKB-UniRule"/>
</dbReference>
<keyword evidence="9 15" id="KW-0227">DNA damage</keyword>
<keyword evidence="11 15" id="KW-0239">DNA-directed DNA polymerase</keyword>